<evidence type="ECO:0000313" key="1">
    <source>
        <dbReference type="EMBL" id="QGH75316.1"/>
    </source>
</evidence>
<protein>
    <submittedName>
        <fullName evidence="1">Uncharacterized protein</fullName>
    </submittedName>
</protein>
<dbReference type="EMBL" id="MN617843">
    <property type="protein sequence ID" value="QGH75316.1"/>
    <property type="molecule type" value="Genomic_DNA"/>
</dbReference>
<dbReference type="GeneID" id="60321232"/>
<reference evidence="1 2" key="1">
    <citation type="submission" date="2019-10" db="EMBL/GenBank/DDBJ databases">
        <authorList>
            <person name="Jorgensen H.J."/>
            <person name="Tolsma S."/>
            <person name="Caruso S.M."/>
            <person name="Garlena R.A."/>
            <person name="Russell D.A."/>
            <person name="Pope W.H."/>
            <person name="Jacobs-Se D."/>
            <person name="Hatfull G.F."/>
        </authorList>
    </citation>
    <scope>NUCLEOTIDE SEQUENCE [LARGE SCALE GENOMIC DNA]</scope>
</reference>
<dbReference type="RefSeq" id="YP_009949824.1">
    <property type="nucleotide sequence ID" value="NC_051584.1"/>
</dbReference>
<sequence length="61" mass="6877">MAIEEMHDDEVRARLGLAPLGRPMTMEERIEANALRAFPEPFDPGTEGDLELLDIREEGQP</sequence>
<evidence type="ECO:0000313" key="2">
    <source>
        <dbReference type="Proteomes" id="UP000370142"/>
    </source>
</evidence>
<organism evidence="1 2">
    <name type="scientific">Mycobacterium phage Quesadilla</name>
    <dbReference type="NCBI Taxonomy" id="2664226"/>
    <lineage>
        <taxon>Viruses</taxon>
        <taxon>Duplodnaviria</taxon>
        <taxon>Heunggongvirae</taxon>
        <taxon>Uroviricota</taxon>
        <taxon>Caudoviricetes</taxon>
        <taxon>Bclasvirinae</taxon>
        <taxon>Quesadillavirus</taxon>
        <taxon>Quesadillavirus quesadilla</taxon>
    </lineage>
</organism>
<accession>A0A5Q2W9Y6</accession>
<gene>
    <name evidence="1" type="primary">68</name>
    <name evidence="1" type="ORF">SEA_QUESADILLA_68</name>
</gene>
<name>A0A5Q2W9Y6_9CAUD</name>
<dbReference type="KEGG" id="vg:60321232"/>
<dbReference type="Proteomes" id="UP000370142">
    <property type="component" value="Segment"/>
</dbReference>
<keyword evidence="2" id="KW-1185">Reference proteome</keyword>
<proteinExistence type="predicted"/>